<sequence length="87" mass="9663">MAAHSQQSGKRVQDQGRGDRDIEAVAGTDHWDLHREIELVHGLGRNAITLVAQHDDGAGARRWEVIESYRFVGELDADNLSLVRMAS</sequence>
<feature type="region of interest" description="Disordered" evidence="1">
    <location>
        <begin position="1"/>
        <end position="21"/>
    </location>
</feature>
<evidence type="ECO:0000313" key="3">
    <source>
        <dbReference type="Proteomes" id="UP000193087"/>
    </source>
</evidence>
<protein>
    <submittedName>
        <fullName evidence="2">Uncharacterized protein</fullName>
    </submittedName>
</protein>
<reference evidence="2 3" key="1">
    <citation type="submission" date="2016-01" db="EMBL/GenBank/DDBJ databases">
        <title>The new phylogeny of the genus Mycobacterium.</title>
        <authorList>
            <person name="Tarcisio F."/>
            <person name="Conor M."/>
            <person name="Antonella G."/>
            <person name="Elisabetta G."/>
            <person name="Giulia F.S."/>
            <person name="Sara T."/>
            <person name="Anna F."/>
            <person name="Clotilde B."/>
            <person name="Roberto B."/>
            <person name="Veronica D.S."/>
            <person name="Fabio R."/>
            <person name="Monica P."/>
            <person name="Olivier J."/>
            <person name="Enrico T."/>
            <person name="Nicola S."/>
        </authorList>
    </citation>
    <scope>NUCLEOTIDE SEQUENCE [LARGE SCALE GENOMIC DNA]</scope>
    <source>
        <strain evidence="2 3">DSM 45176</strain>
    </source>
</reference>
<proteinExistence type="predicted"/>
<gene>
    <name evidence="2" type="ORF">AWC22_10840</name>
</gene>
<evidence type="ECO:0000256" key="1">
    <source>
        <dbReference type="SAM" id="MobiDB-lite"/>
    </source>
</evidence>
<dbReference type="AlphaFoldDB" id="A0A1X2DE08"/>
<accession>A0A1X2DE08</accession>
<feature type="compositionally biased region" description="Polar residues" evidence="1">
    <location>
        <begin position="1"/>
        <end position="10"/>
    </location>
</feature>
<dbReference type="EMBL" id="LQPQ01000025">
    <property type="protein sequence ID" value="ORW86447.1"/>
    <property type="molecule type" value="Genomic_DNA"/>
</dbReference>
<comment type="caution">
    <text evidence="2">The sequence shown here is derived from an EMBL/GenBank/DDBJ whole genome shotgun (WGS) entry which is preliminary data.</text>
</comment>
<feature type="compositionally biased region" description="Basic and acidic residues" evidence="1">
    <location>
        <begin position="11"/>
        <end position="21"/>
    </location>
</feature>
<dbReference type="Proteomes" id="UP000193087">
    <property type="component" value="Unassembled WGS sequence"/>
</dbReference>
<keyword evidence="3" id="KW-1185">Reference proteome</keyword>
<name>A0A1X2DE08_9MYCO</name>
<organism evidence="2 3">
    <name type="scientific">Mycobacterium riyadhense</name>
    <dbReference type="NCBI Taxonomy" id="486698"/>
    <lineage>
        <taxon>Bacteria</taxon>
        <taxon>Bacillati</taxon>
        <taxon>Actinomycetota</taxon>
        <taxon>Actinomycetes</taxon>
        <taxon>Mycobacteriales</taxon>
        <taxon>Mycobacteriaceae</taxon>
        <taxon>Mycobacterium</taxon>
    </lineage>
</organism>
<evidence type="ECO:0000313" key="2">
    <source>
        <dbReference type="EMBL" id="ORW86447.1"/>
    </source>
</evidence>